<dbReference type="RefSeq" id="XP_011302197.1">
    <property type="nucleotide sequence ID" value="XM_011303895.1"/>
</dbReference>
<feature type="region of interest" description="Disordered" evidence="1">
    <location>
        <begin position="163"/>
        <end position="217"/>
    </location>
</feature>
<organism evidence="2 3">
    <name type="scientific">Fopius arisanus</name>
    <dbReference type="NCBI Taxonomy" id="64838"/>
    <lineage>
        <taxon>Eukaryota</taxon>
        <taxon>Metazoa</taxon>
        <taxon>Ecdysozoa</taxon>
        <taxon>Arthropoda</taxon>
        <taxon>Hexapoda</taxon>
        <taxon>Insecta</taxon>
        <taxon>Pterygota</taxon>
        <taxon>Neoptera</taxon>
        <taxon>Endopterygota</taxon>
        <taxon>Hymenoptera</taxon>
        <taxon>Apocrita</taxon>
        <taxon>Ichneumonoidea</taxon>
        <taxon>Braconidae</taxon>
        <taxon>Opiinae</taxon>
        <taxon>Fopius</taxon>
    </lineage>
</organism>
<dbReference type="KEGG" id="fas:105266018"/>
<evidence type="ECO:0000313" key="2">
    <source>
        <dbReference type="Proteomes" id="UP000694866"/>
    </source>
</evidence>
<evidence type="ECO:0000313" key="3">
    <source>
        <dbReference type="RefSeq" id="XP_011302197.1"/>
    </source>
</evidence>
<sequence length="268" mass="31069">MNMARKEKTEIVPYQIIEFRDELKKGKRSVELVCFSWLDFEADDKIWCHYPPQNDCKNLDEWIRVNQKPLENWIKYRVTILEDAGDYEQGIRRLERSYKRRTHLRTSDSDCSGTSSIMKISKSKAKNMLRQSQSLFSHPPIDERSEELTQSYEDVCLGKLSGAPTVDNRLHTPPRDRDNVPTRYPSILDITPSTRLTPQNSSCSTDDNGADDKTTSAFDKIDDRTVLETPRMKRPFQDKISSKINVPRFSKNASYRPTPTIVVRLFSA</sequence>
<dbReference type="Proteomes" id="UP000694866">
    <property type="component" value="Unplaced"/>
</dbReference>
<name>A0A9R1T3T4_9HYME</name>
<accession>A0A9R1T3T4</accession>
<reference evidence="3" key="1">
    <citation type="submission" date="2025-08" db="UniProtKB">
        <authorList>
            <consortium name="RefSeq"/>
        </authorList>
    </citation>
    <scope>IDENTIFICATION</scope>
    <source>
        <strain evidence="3">USDA-PBARC FA_bdor</strain>
        <tissue evidence="3">Whole organism</tissue>
    </source>
</reference>
<feature type="compositionally biased region" description="Basic and acidic residues" evidence="1">
    <location>
        <begin position="168"/>
        <end position="180"/>
    </location>
</feature>
<dbReference type="OrthoDB" id="7701050at2759"/>
<proteinExistence type="predicted"/>
<evidence type="ECO:0000256" key="1">
    <source>
        <dbReference type="SAM" id="MobiDB-lite"/>
    </source>
</evidence>
<gene>
    <name evidence="3" type="primary">LOC105266018</name>
</gene>
<feature type="compositionally biased region" description="Polar residues" evidence="1">
    <location>
        <begin position="191"/>
        <end position="207"/>
    </location>
</feature>
<protein>
    <submittedName>
        <fullName evidence="3">Uncharacterized protein</fullName>
    </submittedName>
</protein>
<dbReference type="GeneID" id="105266018"/>
<keyword evidence="2" id="KW-1185">Reference proteome</keyword>
<dbReference type="AlphaFoldDB" id="A0A9R1T3T4"/>